<evidence type="ECO:0000256" key="2">
    <source>
        <dbReference type="ARBA" id="ARBA00022553"/>
    </source>
</evidence>
<dbReference type="InterPro" id="IPR042099">
    <property type="entry name" value="ANL_N_sf"/>
</dbReference>
<organism evidence="5 6">
    <name type="scientific">Streptomyces autolyticus</name>
    <dbReference type="NCBI Taxonomy" id="75293"/>
    <lineage>
        <taxon>Bacteria</taxon>
        <taxon>Bacillati</taxon>
        <taxon>Actinomycetota</taxon>
        <taxon>Actinomycetes</taxon>
        <taxon>Kitasatosporales</taxon>
        <taxon>Streptomycetaceae</taxon>
        <taxon>Streptomyces</taxon>
    </lineage>
</organism>
<dbReference type="PANTHER" id="PTHR45527:SF1">
    <property type="entry name" value="FATTY ACID SYNTHASE"/>
    <property type="match status" value="1"/>
</dbReference>
<evidence type="ECO:0000256" key="1">
    <source>
        <dbReference type="ARBA" id="ARBA00022450"/>
    </source>
</evidence>
<keyword evidence="1" id="KW-0596">Phosphopantetheine</keyword>
<dbReference type="InterPro" id="IPR006162">
    <property type="entry name" value="Ppantetheine_attach_site"/>
</dbReference>
<dbReference type="PROSITE" id="PS00012">
    <property type="entry name" value="PHOSPHOPANTETHEINE"/>
    <property type="match status" value="1"/>
</dbReference>
<dbReference type="EMBL" id="CP019458">
    <property type="protein sequence ID" value="AQA10844.1"/>
    <property type="molecule type" value="Genomic_DNA"/>
</dbReference>
<gene>
    <name evidence="5" type="ORF">BV401_10470</name>
</gene>
<dbReference type="Pfam" id="PF00501">
    <property type="entry name" value="AMP-binding"/>
    <property type="match status" value="1"/>
</dbReference>
<sequence length="465" mass="50197">MLLALRGVILGGERCDPRTLCGWVARRGHGRPRLSNVYSITETTVHVTRHPLEPADLDGPPGSPIGVRIPDLCTYVLDERMNPVPEGIPGELYVGGPGVTRGYLGRPALAAWRFLPDPYAGSPGARLCRTGDLVRRRPGGRLEFLGRVDDQVMIRGHRVEPGEAEGALRAQPGVRAAGSADMCGRPVRGRGRQVCPGRACRTGRGGPARSAGPRGFLARRLPGRMVPGACVVLGRLPRTANGEVDRAALPVAEVATAPSNAPRSGAEAALSDIWAYVLGLDEVGVHDDFLDLGGHSLLAVRITNRVRDERGFSLTVRGLFEHPTIEELGRLIGGTGEENSPVRERSLGVRNLLGPRGLPYHGKRGDDGGQHDHEDGVRHQRAPRSQRLEQAPGGQRGQRDRPPGDQPGGADGADLKTVRGERVTVRRDDHVEGRFGQRRHGDHRAQRQGRGQPHQHRRATGPQPQ</sequence>
<dbReference type="Proteomes" id="UP000187851">
    <property type="component" value="Chromosome"/>
</dbReference>
<dbReference type="SUPFAM" id="SSF56801">
    <property type="entry name" value="Acetyl-CoA synthetase-like"/>
    <property type="match status" value="1"/>
</dbReference>
<evidence type="ECO:0000256" key="3">
    <source>
        <dbReference type="SAM" id="MobiDB-lite"/>
    </source>
</evidence>
<dbReference type="PROSITE" id="PS50075">
    <property type="entry name" value="CARRIER"/>
    <property type="match status" value="1"/>
</dbReference>
<dbReference type="InterPro" id="IPR020806">
    <property type="entry name" value="PKS_PP-bd"/>
</dbReference>
<feature type="domain" description="Carrier" evidence="4">
    <location>
        <begin position="261"/>
        <end position="336"/>
    </location>
</feature>
<dbReference type="InterPro" id="IPR009081">
    <property type="entry name" value="PP-bd_ACP"/>
</dbReference>
<reference evidence="5 6" key="1">
    <citation type="journal article" date="2017" name="J. Biotechnol.">
        <title>The complete genome sequence of Streptomyces autolyticus CGMCC 0516, the producer of geldanamycin, autolytimycin, reblastatin and elaiophylin.</title>
        <authorList>
            <person name="Yin M."/>
            <person name="Jiang M."/>
            <person name="Ren Z."/>
            <person name="Dong Y."/>
            <person name="Lu T."/>
        </authorList>
    </citation>
    <scope>NUCLEOTIDE SEQUENCE [LARGE SCALE GENOMIC DNA]</scope>
    <source>
        <strain evidence="5 6">CGMCC0516</strain>
    </source>
</reference>
<dbReference type="SMART" id="SM00823">
    <property type="entry name" value="PKS_PP"/>
    <property type="match status" value="1"/>
</dbReference>
<dbReference type="Gene3D" id="3.40.50.12780">
    <property type="entry name" value="N-terminal domain of ligase-like"/>
    <property type="match status" value="1"/>
</dbReference>
<evidence type="ECO:0000313" key="5">
    <source>
        <dbReference type="EMBL" id="AQA10844.1"/>
    </source>
</evidence>
<dbReference type="InterPro" id="IPR029058">
    <property type="entry name" value="AB_hydrolase_fold"/>
</dbReference>
<dbReference type="Pfam" id="PF00550">
    <property type="entry name" value="PP-binding"/>
    <property type="match status" value="1"/>
</dbReference>
<feature type="compositionally biased region" description="Basic and acidic residues" evidence="3">
    <location>
        <begin position="363"/>
        <end position="378"/>
    </location>
</feature>
<feature type="compositionally biased region" description="Basic and acidic residues" evidence="3">
    <location>
        <begin position="413"/>
        <end position="435"/>
    </location>
</feature>
<evidence type="ECO:0000259" key="4">
    <source>
        <dbReference type="PROSITE" id="PS50075"/>
    </source>
</evidence>
<dbReference type="Gene3D" id="3.30.300.30">
    <property type="match status" value="1"/>
</dbReference>
<dbReference type="InterPro" id="IPR036736">
    <property type="entry name" value="ACP-like_sf"/>
</dbReference>
<proteinExistence type="predicted"/>
<name>A0ABM6HA65_9ACTN</name>
<dbReference type="InterPro" id="IPR000873">
    <property type="entry name" value="AMP-dep_synth/lig_dom"/>
</dbReference>
<dbReference type="InterPro" id="IPR045851">
    <property type="entry name" value="AMP-bd_C_sf"/>
</dbReference>
<feature type="region of interest" description="Disordered" evidence="3">
    <location>
        <begin position="331"/>
        <end position="465"/>
    </location>
</feature>
<keyword evidence="6" id="KW-1185">Reference proteome</keyword>
<evidence type="ECO:0000313" key="6">
    <source>
        <dbReference type="Proteomes" id="UP000187851"/>
    </source>
</evidence>
<dbReference type="SUPFAM" id="SSF47336">
    <property type="entry name" value="ACP-like"/>
    <property type="match status" value="1"/>
</dbReference>
<dbReference type="PANTHER" id="PTHR45527">
    <property type="entry name" value="NONRIBOSOMAL PEPTIDE SYNTHETASE"/>
    <property type="match status" value="1"/>
</dbReference>
<dbReference type="Gene3D" id="3.40.50.1820">
    <property type="entry name" value="alpha/beta hydrolase"/>
    <property type="match status" value="1"/>
</dbReference>
<keyword evidence="2" id="KW-0597">Phosphoprotein</keyword>
<protein>
    <recommendedName>
        <fullName evidence="4">Carrier domain-containing protein</fullName>
    </recommendedName>
</protein>
<accession>A0ABM6HA65</accession>